<feature type="domain" description="Chitin-binding type-2" evidence="1">
    <location>
        <begin position="146"/>
        <end position="201"/>
    </location>
</feature>
<dbReference type="Proteomes" id="UP000005408">
    <property type="component" value="Unassembled WGS sequence"/>
</dbReference>
<evidence type="ECO:0000259" key="1">
    <source>
        <dbReference type="PROSITE" id="PS50940"/>
    </source>
</evidence>
<keyword evidence="3" id="KW-1185">Reference proteome</keyword>
<dbReference type="AlphaFoldDB" id="A0A8W8LV30"/>
<evidence type="ECO:0000313" key="3">
    <source>
        <dbReference type="Proteomes" id="UP000005408"/>
    </source>
</evidence>
<evidence type="ECO:0000313" key="2">
    <source>
        <dbReference type="EnsemblMetazoa" id="G29874.1:cds"/>
    </source>
</evidence>
<dbReference type="Pfam" id="PF01607">
    <property type="entry name" value="CBM_14"/>
    <property type="match status" value="1"/>
</dbReference>
<dbReference type="Gene3D" id="2.170.140.10">
    <property type="entry name" value="Chitin binding domain"/>
    <property type="match status" value="1"/>
</dbReference>
<name>A0A8W8LV30_MAGGI</name>
<sequence length="203" mass="22880">MLKDRDLMNGFCYPVLHLTECIFPYLFSVDTLQCENFTDVKCGSRYEEKYECNYGRISHSRPCNSHPPLGPTCGDFVPDCIGDPDGLLEDDRKKGSPCYKICFKERVISRDCCPKNDTWRTYTFPYNGKCVPSYEIPASENSNGLLPSCIGKADGSYQFHDRPCDAYFTCKNGTARGIKCHQGKLFDVNTGTCVKDAHCRGLV</sequence>
<accession>A0A8W8LV30</accession>
<dbReference type="GO" id="GO:0008061">
    <property type="term" value="F:chitin binding"/>
    <property type="evidence" value="ECO:0007669"/>
    <property type="project" value="InterPro"/>
</dbReference>
<protein>
    <recommendedName>
        <fullName evidence="1">Chitin-binding type-2 domain-containing protein</fullName>
    </recommendedName>
</protein>
<dbReference type="GO" id="GO:0005576">
    <property type="term" value="C:extracellular region"/>
    <property type="evidence" value="ECO:0007669"/>
    <property type="project" value="InterPro"/>
</dbReference>
<dbReference type="PROSITE" id="PS50940">
    <property type="entry name" value="CHIT_BIND_II"/>
    <property type="match status" value="1"/>
</dbReference>
<dbReference type="InterPro" id="IPR002557">
    <property type="entry name" value="Chitin-bd_dom"/>
</dbReference>
<proteinExistence type="predicted"/>
<reference evidence="2" key="1">
    <citation type="submission" date="2022-08" db="UniProtKB">
        <authorList>
            <consortium name="EnsemblMetazoa"/>
        </authorList>
    </citation>
    <scope>IDENTIFICATION</scope>
    <source>
        <strain evidence="2">05x7-T-G4-1.051#20</strain>
    </source>
</reference>
<organism evidence="2 3">
    <name type="scientific">Magallana gigas</name>
    <name type="common">Pacific oyster</name>
    <name type="synonym">Crassostrea gigas</name>
    <dbReference type="NCBI Taxonomy" id="29159"/>
    <lineage>
        <taxon>Eukaryota</taxon>
        <taxon>Metazoa</taxon>
        <taxon>Spiralia</taxon>
        <taxon>Lophotrochozoa</taxon>
        <taxon>Mollusca</taxon>
        <taxon>Bivalvia</taxon>
        <taxon>Autobranchia</taxon>
        <taxon>Pteriomorphia</taxon>
        <taxon>Ostreida</taxon>
        <taxon>Ostreoidea</taxon>
        <taxon>Ostreidae</taxon>
        <taxon>Magallana</taxon>
    </lineage>
</organism>
<dbReference type="SUPFAM" id="SSF57625">
    <property type="entry name" value="Invertebrate chitin-binding proteins"/>
    <property type="match status" value="1"/>
</dbReference>
<dbReference type="InterPro" id="IPR036508">
    <property type="entry name" value="Chitin-bd_dom_sf"/>
</dbReference>
<dbReference type="EnsemblMetazoa" id="G29874.1">
    <property type="protein sequence ID" value="G29874.1:cds"/>
    <property type="gene ID" value="G29874"/>
</dbReference>